<protein>
    <submittedName>
        <fullName evidence="1">HAD-superfamily hydrolase, subfamily IA, variant 1</fullName>
    </submittedName>
</protein>
<dbReference type="PANTHER" id="PTHR43434">
    <property type="entry name" value="PHOSPHOGLYCOLATE PHOSPHATASE"/>
    <property type="match status" value="1"/>
</dbReference>
<proteinExistence type="predicted"/>
<keyword evidence="2" id="KW-1185">Reference proteome</keyword>
<dbReference type="SFLD" id="SFLDS00003">
    <property type="entry name" value="Haloacid_Dehalogenase"/>
    <property type="match status" value="1"/>
</dbReference>
<sequence length="207" mass="23585">MFKYIIFDIDGTMIDTEAAVYHAYQSIIYKKHGRYFTNEELLKGYGVPTPLSLERYGFTDIEAALKEYYHYLIEGFKKCTAFDGIPEVMENLKALNIPMGVVTSRCRYEIQADSCLEQFTEYFKTIVSSDDTSEHKPNPAPLLFAMDKLKAVPSETLYIGDTVFDRECAKNAGVKFALAIWGSNNAENINADFFFKKPSDLLDILKL</sequence>
<dbReference type="InterPro" id="IPR041492">
    <property type="entry name" value="HAD_2"/>
</dbReference>
<dbReference type="PRINTS" id="PR00413">
    <property type="entry name" value="HADHALOGNASE"/>
</dbReference>
<dbReference type="Pfam" id="PF13419">
    <property type="entry name" value="HAD_2"/>
    <property type="match status" value="1"/>
</dbReference>
<gene>
    <name evidence="1" type="ORF">Cpap_0732</name>
</gene>
<dbReference type="InterPro" id="IPR006439">
    <property type="entry name" value="HAD-SF_hydro_IA"/>
</dbReference>
<dbReference type="InterPro" id="IPR023198">
    <property type="entry name" value="PGP-like_dom2"/>
</dbReference>
<keyword evidence="1" id="KW-0378">Hydrolase</keyword>
<comment type="caution">
    <text evidence="1">The sequence shown here is derived from an EMBL/GenBank/DDBJ whole genome shotgun (WGS) entry which is preliminary data.</text>
</comment>
<dbReference type="STRING" id="588581.Cpap_0732"/>
<dbReference type="AlphaFoldDB" id="F1TGB4"/>
<dbReference type="NCBIfam" id="TIGR01549">
    <property type="entry name" value="HAD-SF-IA-v1"/>
    <property type="match status" value="1"/>
</dbReference>
<dbReference type="SUPFAM" id="SSF56784">
    <property type="entry name" value="HAD-like"/>
    <property type="match status" value="1"/>
</dbReference>
<dbReference type="OrthoDB" id="9807630at2"/>
<reference evidence="1" key="2">
    <citation type="submission" date="2011-01" db="EMBL/GenBank/DDBJ databases">
        <title>The Non-contiguous Finished genome of Clostridium papyrosolvens.</title>
        <authorList>
            <person name="Lucas S."/>
            <person name="Copeland A."/>
            <person name="Lapidus A."/>
            <person name="Cheng J.-F."/>
            <person name="Goodwin L."/>
            <person name="Pitluck S."/>
            <person name="Misra M."/>
            <person name="Chertkov O."/>
            <person name="Detter J.C."/>
            <person name="Han C."/>
            <person name="Tapia R."/>
            <person name="Land M."/>
            <person name="Hauser L."/>
            <person name="Kyrpides N."/>
            <person name="Ivanova N."/>
            <person name="Pagani I."/>
            <person name="Mouttaki H."/>
            <person name="He Z."/>
            <person name="Zhou J."/>
            <person name="Hemme C.L."/>
            <person name="Woyke T."/>
        </authorList>
    </citation>
    <scope>NUCLEOTIDE SEQUENCE [LARGE SCALE GENOMIC DNA]</scope>
    <source>
        <strain evidence="1">DSM 2782</strain>
    </source>
</reference>
<dbReference type="RefSeq" id="WP_004621180.1">
    <property type="nucleotide sequence ID" value="NZ_ACXX02000013.1"/>
</dbReference>
<dbReference type="EMBL" id="ACXX02000013">
    <property type="protein sequence ID" value="EGD46479.1"/>
    <property type="molecule type" value="Genomic_DNA"/>
</dbReference>
<reference evidence="1" key="1">
    <citation type="submission" date="2009-07" db="EMBL/GenBank/DDBJ databases">
        <authorList>
            <consortium name="US DOE Joint Genome Institute (JGI-PGF)"/>
            <person name="Lucas S."/>
            <person name="Copeland A."/>
            <person name="Lapidus A."/>
            <person name="Glavina del Rio T."/>
            <person name="Tice H."/>
            <person name="Bruce D."/>
            <person name="Goodwin L."/>
            <person name="Pitluck S."/>
            <person name="Larimer F."/>
            <person name="Land M.L."/>
            <person name="Mouttaki H."/>
            <person name="He Z."/>
            <person name="Zhou J."/>
            <person name="Hemme C.L."/>
        </authorList>
    </citation>
    <scope>NUCLEOTIDE SEQUENCE [LARGE SCALE GENOMIC DNA]</scope>
    <source>
        <strain evidence="1">DSM 2782</strain>
    </source>
</reference>
<dbReference type="GO" id="GO:0005829">
    <property type="term" value="C:cytosol"/>
    <property type="evidence" value="ECO:0007669"/>
    <property type="project" value="TreeGrafter"/>
</dbReference>
<dbReference type="Proteomes" id="UP000003860">
    <property type="component" value="Unassembled WGS sequence"/>
</dbReference>
<evidence type="ECO:0000313" key="1">
    <source>
        <dbReference type="EMBL" id="EGD46479.1"/>
    </source>
</evidence>
<dbReference type="InterPro" id="IPR036412">
    <property type="entry name" value="HAD-like_sf"/>
</dbReference>
<accession>F1TGB4</accession>
<evidence type="ECO:0000313" key="2">
    <source>
        <dbReference type="Proteomes" id="UP000003860"/>
    </source>
</evidence>
<dbReference type="GO" id="GO:0006281">
    <property type="term" value="P:DNA repair"/>
    <property type="evidence" value="ECO:0007669"/>
    <property type="project" value="TreeGrafter"/>
</dbReference>
<dbReference type="Gene3D" id="3.40.50.1000">
    <property type="entry name" value="HAD superfamily/HAD-like"/>
    <property type="match status" value="1"/>
</dbReference>
<name>F1TGB4_9FIRM</name>
<dbReference type="Gene3D" id="1.10.150.240">
    <property type="entry name" value="Putative phosphatase, domain 2"/>
    <property type="match status" value="1"/>
</dbReference>
<dbReference type="SFLD" id="SFLDG01129">
    <property type="entry name" value="C1.5:_HAD__Beta-PGM__Phosphata"/>
    <property type="match status" value="1"/>
</dbReference>
<dbReference type="GO" id="GO:0008967">
    <property type="term" value="F:phosphoglycolate phosphatase activity"/>
    <property type="evidence" value="ECO:0007669"/>
    <property type="project" value="TreeGrafter"/>
</dbReference>
<dbReference type="InterPro" id="IPR023214">
    <property type="entry name" value="HAD_sf"/>
</dbReference>
<dbReference type="eggNOG" id="COG0546">
    <property type="taxonomic scope" value="Bacteria"/>
</dbReference>
<dbReference type="InterPro" id="IPR050155">
    <property type="entry name" value="HAD-like_hydrolase_sf"/>
</dbReference>
<dbReference type="SFLD" id="SFLDG01135">
    <property type="entry name" value="C1.5.6:_HAD__Beta-PGM__Phospha"/>
    <property type="match status" value="1"/>
</dbReference>
<organism evidence="1 2">
    <name type="scientific">Ruminiclostridium papyrosolvens DSM 2782</name>
    <dbReference type="NCBI Taxonomy" id="588581"/>
    <lineage>
        <taxon>Bacteria</taxon>
        <taxon>Bacillati</taxon>
        <taxon>Bacillota</taxon>
        <taxon>Clostridia</taxon>
        <taxon>Eubacteriales</taxon>
        <taxon>Oscillospiraceae</taxon>
        <taxon>Ruminiclostridium</taxon>
    </lineage>
</organism>
<dbReference type="PANTHER" id="PTHR43434:SF26">
    <property type="entry name" value="PYROPHOSPHATASE PPAX"/>
    <property type="match status" value="1"/>
</dbReference>